<comment type="caution">
    <text evidence="1">The sequence shown here is derived from an EMBL/GenBank/DDBJ whole genome shotgun (WGS) entry which is preliminary data.</text>
</comment>
<sequence length="69" mass="7602">MGKAKSFAAKLAHETSSEGKVICPVCNTELKKLKIVTNKKKGSGSWSPKYEYIRVCKCNENDLLAGKKL</sequence>
<proteinExistence type="predicted"/>
<organism evidence="1 2">
    <name type="scientific">Candidatus Syntrophosphaera thermopropionivorans</name>
    <dbReference type="NCBI Taxonomy" id="2593015"/>
    <lineage>
        <taxon>Bacteria</taxon>
        <taxon>Pseudomonadati</taxon>
        <taxon>Candidatus Cloacimonadota</taxon>
        <taxon>Candidatus Cloacimonadia</taxon>
        <taxon>Candidatus Cloacimonadales</taxon>
        <taxon>Candidatus Cloacimonadaceae</taxon>
        <taxon>Candidatus Syntrophosphaera</taxon>
    </lineage>
</organism>
<accession>A0AC61QMU0</accession>
<reference evidence="1" key="1">
    <citation type="submission" date="2019-03" db="EMBL/GenBank/DDBJ databases">
        <title>Candidatus Syntrophosphaera thermopropionivorans: a novel player in syntrophic propionate oxidation during anaerobic digestion.</title>
        <authorList>
            <person name="Dyksma S."/>
        </authorList>
    </citation>
    <scope>NUCLEOTIDE SEQUENCE</scope>
    <source>
        <strain evidence="1">W5</strain>
    </source>
</reference>
<keyword evidence="2" id="KW-1185">Reference proteome</keyword>
<name>A0AC61QMU0_9BACT</name>
<protein>
    <submittedName>
        <fullName evidence="1">Uncharacterized protein</fullName>
    </submittedName>
</protein>
<gene>
    <name evidence="1" type="ORF">E0946_01955</name>
</gene>
<dbReference type="EMBL" id="SMOG01000002">
    <property type="protein sequence ID" value="TDF74214.1"/>
    <property type="molecule type" value="Genomic_DNA"/>
</dbReference>
<dbReference type="Proteomes" id="UP000294588">
    <property type="component" value="Unassembled WGS sequence"/>
</dbReference>
<evidence type="ECO:0000313" key="1">
    <source>
        <dbReference type="EMBL" id="TDF74214.1"/>
    </source>
</evidence>
<evidence type="ECO:0000313" key="2">
    <source>
        <dbReference type="Proteomes" id="UP000294588"/>
    </source>
</evidence>